<dbReference type="EMBL" id="LAZR01039731">
    <property type="protein sequence ID" value="KKL16264.1"/>
    <property type="molecule type" value="Genomic_DNA"/>
</dbReference>
<reference evidence="2" key="1">
    <citation type="journal article" date="2015" name="Nature">
        <title>Complex archaea that bridge the gap between prokaryotes and eukaryotes.</title>
        <authorList>
            <person name="Spang A."/>
            <person name="Saw J.H."/>
            <person name="Jorgensen S.L."/>
            <person name="Zaremba-Niedzwiedzka K."/>
            <person name="Martijn J."/>
            <person name="Lind A.E."/>
            <person name="van Eijk R."/>
            <person name="Schleper C."/>
            <person name="Guy L."/>
            <person name="Ettema T.J."/>
        </authorList>
    </citation>
    <scope>NUCLEOTIDE SEQUENCE</scope>
</reference>
<evidence type="ECO:0000256" key="1">
    <source>
        <dbReference type="SAM" id="MobiDB-lite"/>
    </source>
</evidence>
<accession>A0A0F9B2X4</accession>
<organism evidence="2">
    <name type="scientific">marine sediment metagenome</name>
    <dbReference type="NCBI Taxonomy" id="412755"/>
    <lineage>
        <taxon>unclassified sequences</taxon>
        <taxon>metagenomes</taxon>
        <taxon>ecological metagenomes</taxon>
    </lineage>
</organism>
<protein>
    <submittedName>
        <fullName evidence="2">Uncharacterized protein</fullName>
    </submittedName>
</protein>
<gene>
    <name evidence="2" type="ORF">LCGC14_2497340</name>
</gene>
<dbReference type="AlphaFoldDB" id="A0A0F9B2X4"/>
<feature type="compositionally biased region" description="Acidic residues" evidence="1">
    <location>
        <begin position="1"/>
        <end position="15"/>
    </location>
</feature>
<sequence length="42" mass="4844">PEGEDPETNPEDFDFENFVNVNQIDDDSLEDGEEIEVVEEED</sequence>
<name>A0A0F9B2X4_9ZZZZ</name>
<feature type="non-terminal residue" evidence="2">
    <location>
        <position position="1"/>
    </location>
</feature>
<evidence type="ECO:0000313" key="2">
    <source>
        <dbReference type="EMBL" id="KKL16264.1"/>
    </source>
</evidence>
<comment type="caution">
    <text evidence="2">The sequence shown here is derived from an EMBL/GenBank/DDBJ whole genome shotgun (WGS) entry which is preliminary data.</text>
</comment>
<feature type="region of interest" description="Disordered" evidence="1">
    <location>
        <begin position="1"/>
        <end position="42"/>
    </location>
</feature>
<proteinExistence type="predicted"/>
<feature type="compositionally biased region" description="Acidic residues" evidence="1">
    <location>
        <begin position="24"/>
        <end position="42"/>
    </location>
</feature>